<organism evidence="7 8">
    <name type="scientific">Mucilaginibacter achroorhodeus</name>
    <dbReference type="NCBI Taxonomy" id="2599294"/>
    <lineage>
        <taxon>Bacteria</taxon>
        <taxon>Pseudomonadati</taxon>
        <taxon>Bacteroidota</taxon>
        <taxon>Sphingobacteriia</taxon>
        <taxon>Sphingobacteriales</taxon>
        <taxon>Sphingobacteriaceae</taxon>
        <taxon>Mucilaginibacter</taxon>
    </lineage>
</organism>
<evidence type="ECO:0000259" key="6">
    <source>
        <dbReference type="Pfam" id="PF07291"/>
    </source>
</evidence>
<comment type="subcellular location">
    <subcellularLocation>
        <location evidence="1">Membrane</location>
        <topology evidence="1">Multi-pass membrane protein</topology>
    </subcellularLocation>
</comment>
<dbReference type="PANTHER" id="PTHR36974">
    <property type="entry name" value="MEMBRANE PROTEIN-RELATED"/>
    <property type="match status" value="1"/>
</dbReference>
<evidence type="ECO:0000256" key="3">
    <source>
        <dbReference type="ARBA" id="ARBA00022989"/>
    </source>
</evidence>
<name>A0A563U9Y2_9SPHI</name>
<evidence type="ECO:0000256" key="5">
    <source>
        <dbReference type="SAM" id="Phobius"/>
    </source>
</evidence>
<feature type="transmembrane region" description="Helical" evidence="5">
    <location>
        <begin position="37"/>
        <end position="60"/>
    </location>
</feature>
<proteinExistence type="predicted"/>
<feature type="transmembrane region" description="Helical" evidence="5">
    <location>
        <begin position="94"/>
        <end position="120"/>
    </location>
</feature>
<dbReference type="RefSeq" id="WP_146268900.1">
    <property type="nucleotide sequence ID" value="NZ_VOEI01000001.1"/>
</dbReference>
<reference evidence="7 8" key="1">
    <citation type="submission" date="2019-07" db="EMBL/GenBank/DDBJ databases">
        <authorList>
            <person name="Kim J."/>
        </authorList>
    </citation>
    <scope>NUCLEOTIDE SEQUENCE [LARGE SCALE GENOMIC DNA]</scope>
    <source>
        <strain evidence="7 8">MJ1a</strain>
    </source>
</reference>
<keyword evidence="3 5" id="KW-1133">Transmembrane helix</keyword>
<sequence length="123" mass="14002">MRIIKKISLSILVLLYLLAGLNHFIHPEGYIRIIPPYIPLPVIANYLAGAFEILLALLMIRPKTRKVASWGLILLLAAFLPVHISMLIDAPLQVGALMVTPVIAWIRLLLQPVLMLWAWWHRK</sequence>
<feature type="transmembrane region" description="Helical" evidence="5">
    <location>
        <begin position="67"/>
        <end position="88"/>
    </location>
</feature>
<evidence type="ECO:0000313" key="8">
    <source>
        <dbReference type="Proteomes" id="UP000318010"/>
    </source>
</evidence>
<keyword evidence="8" id="KW-1185">Reference proteome</keyword>
<comment type="caution">
    <text evidence="7">The sequence shown here is derived from an EMBL/GenBank/DDBJ whole genome shotgun (WGS) entry which is preliminary data.</text>
</comment>
<keyword evidence="2 5" id="KW-0812">Transmembrane</keyword>
<dbReference type="Pfam" id="PF07291">
    <property type="entry name" value="MauE"/>
    <property type="match status" value="1"/>
</dbReference>
<evidence type="ECO:0000313" key="7">
    <source>
        <dbReference type="EMBL" id="TWR28093.1"/>
    </source>
</evidence>
<keyword evidence="4 5" id="KW-0472">Membrane</keyword>
<dbReference type="Proteomes" id="UP000318010">
    <property type="component" value="Unassembled WGS sequence"/>
</dbReference>
<dbReference type="EMBL" id="VOEI01000001">
    <property type="protein sequence ID" value="TWR28093.1"/>
    <property type="molecule type" value="Genomic_DNA"/>
</dbReference>
<feature type="transmembrane region" description="Helical" evidence="5">
    <location>
        <begin position="7"/>
        <end position="25"/>
    </location>
</feature>
<dbReference type="InterPro" id="IPR009908">
    <property type="entry name" value="Methylamine_util_MauE"/>
</dbReference>
<dbReference type="AlphaFoldDB" id="A0A563U9Y2"/>
<evidence type="ECO:0000256" key="4">
    <source>
        <dbReference type="ARBA" id="ARBA00023136"/>
    </source>
</evidence>
<dbReference type="OrthoDB" id="327939at2"/>
<accession>A0A563U9Y2</accession>
<dbReference type="GO" id="GO:0016020">
    <property type="term" value="C:membrane"/>
    <property type="evidence" value="ECO:0007669"/>
    <property type="project" value="UniProtKB-SubCell"/>
</dbReference>
<dbReference type="PANTHER" id="PTHR36974:SF1">
    <property type="entry name" value="DOXX FAMILY MEMBRANE PROTEIN"/>
    <property type="match status" value="1"/>
</dbReference>
<evidence type="ECO:0000256" key="1">
    <source>
        <dbReference type="ARBA" id="ARBA00004141"/>
    </source>
</evidence>
<protein>
    <submittedName>
        <fullName evidence="7">DoxX family protein</fullName>
    </submittedName>
</protein>
<evidence type="ECO:0000256" key="2">
    <source>
        <dbReference type="ARBA" id="ARBA00022692"/>
    </source>
</evidence>
<dbReference type="GO" id="GO:0030416">
    <property type="term" value="P:methylamine metabolic process"/>
    <property type="evidence" value="ECO:0007669"/>
    <property type="project" value="InterPro"/>
</dbReference>
<feature type="domain" description="Methylamine utilisation protein MauE" evidence="6">
    <location>
        <begin position="3"/>
        <end position="88"/>
    </location>
</feature>
<gene>
    <name evidence="7" type="ORF">FPZ42_02445</name>
</gene>